<accession>A0ABP1FD88</accession>
<keyword evidence="3" id="KW-1185">Reference proteome</keyword>
<reference evidence="2 3" key="1">
    <citation type="submission" date="2024-05" db="EMBL/GenBank/DDBJ databases">
        <authorList>
            <person name="Duchaud E."/>
        </authorList>
    </citation>
    <scope>NUCLEOTIDE SEQUENCE [LARGE SCALE GENOMIC DNA]</scope>
    <source>
        <strain evidence="2">Ena-SAMPLE-TAB-13-05-2024-13:56:06:370-140305</strain>
    </source>
</reference>
<evidence type="ECO:0000313" key="3">
    <source>
        <dbReference type="Proteomes" id="UP001497602"/>
    </source>
</evidence>
<proteinExistence type="predicted"/>
<feature type="signal peptide" evidence="1">
    <location>
        <begin position="1"/>
        <end position="19"/>
    </location>
</feature>
<comment type="caution">
    <text evidence="2">The sequence shown here is derived from an EMBL/GenBank/DDBJ whole genome shotgun (WGS) entry which is preliminary data.</text>
</comment>
<sequence length="298" mass="34560">MKKTQIMLLLLFLSQYTFSQNEDLFKRLRVIKKEKSAFYNVDGIDFSKENFGKTFNKRNLRKAFARYNVKRKVSKTTDTTLNFKNYKVTKKEKLRGGGTIIRNIYITENKENIIEIYAFNYLNKIKGKNFEYKMIKLIRANKVPKTCYNSLDLSKVNFVGRELKLGVSCRWMGINNVQCPYYGQMNWSLHKTKESADIAVKNQFEMTKSKKGVKLISEEEQTIIFEEAPTKVKKVVFKLKGLNKLLASTLSGGKSLTVYYVSAKVRENFVSCVLSHWDNDVRNPSGLPPLLDSVMRID</sequence>
<dbReference type="Proteomes" id="UP001497602">
    <property type="component" value="Unassembled WGS sequence"/>
</dbReference>
<evidence type="ECO:0000313" key="2">
    <source>
        <dbReference type="EMBL" id="CAL2108314.1"/>
    </source>
</evidence>
<protein>
    <submittedName>
        <fullName evidence="2">Uncharacterized protein</fullName>
    </submittedName>
</protein>
<organism evidence="2 3">
    <name type="scientific">Tenacibaculum vairaonense</name>
    <dbReference type="NCBI Taxonomy" id="3137860"/>
    <lineage>
        <taxon>Bacteria</taxon>
        <taxon>Pseudomonadati</taxon>
        <taxon>Bacteroidota</taxon>
        <taxon>Flavobacteriia</taxon>
        <taxon>Flavobacteriales</taxon>
        <taxon>Flavobacteriaceae</taxon>
        <taxon>Tenacibaculum</taxon>
    </lineage>
</organism>
<gene>
    <name evidence="2" type="ORF">T190115A13A_70087</name>
</gene>
<feature type="chain" id="PRO_5046221834" evidence="1">
    <location>
        <begin position="20"/>
        <end position="298"/>
    </location>
</feature>
<evidence type="ECO:0000256" key="1">
    <source>
        <dbReference type="SAM" id="SignalP"/>
    </source>
</evidence>
<dbReference type="RefSeq" id="WP_348706766.1">
    <property type="nucleotide sequence ID" value="NZ_CAXIYA010000038.1"/>
</dbReference>
<keyword evidence="1" id="KW-0732">Signal</keyword>
<dbReference type="EMBL" id="CAXJRC010000044">
    <property type="protein sequence ID" value="CAL2108314.1"/>
    <property type="molecule type" value="Genomic_DNA"/>
</dbReference>
<name>A0ABP1FD88_9FLAO</name>